<dbReference type="KEGG" id="serj:SGUI_2072"/>
<dbReference type="SUPFAM" id="SSF54518">
    <property type="entry name" value="Tubby C-terminal domain-like"/>
    <property type="match status" value="1"/>
</dbReference>
<dbReference type="InterPro" id="IPR025659">
    <property type="entry name" value="Tubby-like_C"/>
</dbReference>
<dbReference type="Proteomes" id="UP000092482">
    <property type="component" value="Chromosome"/>
</dbReference>
<dbReference type="Gene3D" id="2.40.160.200">
    <property type="entry name" value="LURP1-related"/>
    <property type="match status" value="1"/>
</dbReference>
<evidence type="ECO:0000313" key="2">
    <source>
        <dbReference type="EMBL" id="ANS79468.1"/>
    </source>
</evidence>
<dbReference type="STRING" id="1758689.SGUI_2072"/>
<dbReference type="InterPro" id="IPR007612">
    <property type="entry name" value="LOR"/>
</dbReference>
<gene>
    <name evidence="2" type="ORF">SGUI_2072</name>
</gene>
<accession>A0A1B1NDE6</accession>
<dbReference type="AlphaFoldDB" id="A0A1B1NDE6"/>
<reference evidence="2 3" key="1">
    <citation type="submission" date="2016-03" db="EMBL/GenBank/DDBJ databases">
        <title>Shallow-sea hydrothermal system.</title>
        <authorList>
            <person name="Tang K."/>
        </authorList>
    </citation>
    <scope>NUCLEOTIDE SEQUENCE [LARGE SCALE GENOMIC DNA]</scope>
    <source>
        <strain evidence="2 3">JLT9</strain>
    </source>
</reference>
<dbReference type="EMBL" id="CP014989">
    <property type="protein sequence ID" value="ANS79468.1"/>
    <property type="molecule type" value="Genomic_DNA"/>
</dbReference>
<dbReference type="Pfam" id="PF04525">
    <property type="entry name" value="LOR"/>
    <property type="match status" value="1"/>
</dbReference>
<name>A0A1B1NDE6_9MICO</name>
<organism evidence="2 3">
    <name type="scientific">Serinicoccus hydrothermalis</name>
    <dbReference type="NCBI Taxonomy" id="1758689"/>
    <lineage>
        <taxon>Bacteria</taxon>
        <taxon>Bacillati</taxon>
        <taxon>Actinomycetota</taxon>
        <taxon>Actinomycetes</taxon>
        <taxon>Micrococcales</taxon>
        <taxon>Ornithinimicrobiaceae</taxon>
        <taxon>Serinicoccus</taxon>
    </lineage>
</organism>
<protein>
    <recommendedName>
        <fullName evidence="4">Scramblase</fullName>
    </recommendedName>
</protein>
<sequence length="185" mass="20404">MHLLEHDVWVMDQVTGFLGNDFVIHAADGQEIGRIRTGGSALGRMLMGSRELTVIDRDETPLLRLQDTMTLGRERMVMTDGTGGPLAQLVKRFSLFKTRFTVDFDGQPLDLTGSVWGFDFTMSGPRGQMATVARSWSGVTRALLGRSRYVVHLTPELAARERLVVLGTVIALDLVRAKEDRSSAG</sequence>
<keyword evidence="3" id="KW-1185">Reference proteome</keyword>
<dbReference type="GO" id="GO:0017128">
    <property type="term" value="F:phospholipid scramblase activity"/>
    <property type="evidence" value="ECO:0007669"/>
    <property type="project" value="InterPro"/>
</dbReference>
<dbReference type="OrthoDB" id="4412702at2"/>
<dbReference type="RefSeq" id="WP_066639791.1">
    <property type="nucleotide sequence ID" value="NZ_CP014989.1"/>
</dbReference>
<evidence type="ECO:0008006" key="4">
    <source>
        <dbReference type="Google" id="ProtNLM"/>
    </source>
</evidence>
<evidence type="ECO:0000256" key="1">
    <source>
        <dbReference type="ARBA" id="ARBA00005437"/>
    </source>
</evidence>
<proteinExistence type="inferred from homology"/>
<comment type="similarity">
    <text evidence="1">Belongs to the LOR family.</text>
</comment>
<dbReference type="InterPro" id="IPR038595">
    <property type="entry name" value="LOR_sf"/>
</dbReference>
<evidence type="ECO:0000313" key="3">
    <source>
        <dbReference type="Proteomes" id="UP000092482"/>
    </source>
</evidence>